<gene>
    <name evidence="12" type="ORF">HID58_044908</name>
</gene>
<dbReference type="HAMAP" id="MF_00306">
    <property type="entry name" value="SRP54"/>
    <property type="match status" value="1"/>
</dbReference>
<dbReference type="InterPro" id="IPR004780">
    <property type="entry name" value="SRP"/>
</dbReference>
<evidence type="ECO:0000256" key="7">
    <source>
        <dbReference type="ARBA" id="ARBA00023274"/>
    </source>
</evidence>
<dbReference type="Pfam" id="PF02881">
    <property type="entry name" value="SRP54_N"/>
    <property type="match status" value="1"/>
</dbReference>
<accession>A0ABQ8AS39</accession>
<feature type="compositionally biased region" description="Basic and acidic residues" evidence="10">
    <location>
        <begin position="458"/>
        <end position="483"/>
    </location>
</feature>
<protein>
    <recommendedName>
        <fullName evidence="8">signal-recognition-particle GTPase</fullName>
        <ecNumber evidence="8">3.6.5.4</ecNumber>
    </recommendedName>
</protein>
<evidence type="ECO:0000256" key="4">
    <source>
        <dbReference type="ARBA" id="ARBA00022884"/>
    </source>
</evidence>
<dbReference type="SMART" id="SM00962">
    <property type="entry name" value="SRP54"/>
    <property type="match status" value="1"/>
</dbReference>
<dbReference type="Pfam" id="PF02978">
    <property type="entry name" value="SRP_SPB"/>
    <property type="match status" value="1"/>
</dbReference>
<dbReference type="NCBIfam" id="TIGR00959">
    <property type="entry name" value="ffh"/>
    <property type="match status" value="1"/>
</dbReference>
<reference evidence="12 13" key="1">
    <citation type="submission" date="2021-05" db="EMBL/GenBank/DDBJ databases">
        <title>Genome Assembly of Synthetic Allotetraploid Brassica napus Reveals Homoeologous Exchanges between Subgenomes.</title>
        <authorList>
            <person name="Davis J.T."/>
        </authorList>
    </citation>
    <scope>NUCLEOTIDE SEQUENCE [LARGE SCALE GENOMIC DNA]</scope>
    <source>
        <strain evidence="13">cv. Da-Ae</strain>
        <tissue evidence="12">Seedling</tissue>
    </source>
</reference>
<keyword evidence="7" id="KW-0687">Ribonucleoprotein</keyword>
<dbReference type="EC" id="3.6.5.4" evidence="8"/>
<keyword evidence="4" id="KW-0694">RNA-binding</keyword>
<evidence type="ECO:0000256" key="8">
    <source>
        <dbReference type="ARBA" id="ARBA00035672"/>
    </source>
</evidence>
<evidence type="ECO:0000256" key="6">
    <source>
        <dbReference type="ARBA" id="ARBA00023135"/>
    </source>
</evidence>
<proteinExistence type="inferred from homology"/>
<dbReference type="InterPro" id="IPR000897">
    <property type="entry name" value="SRP54_GTPase_dom"/>
</dbReference>
<dbReference type="Gene3D" id="3.40.50.300">
    <property type="entry name" value="P-loop containing nucleotide triphosphate hydrolases"/>
    <property type="match status" value="1"/>
</dbReference>
<dbReference type="Pfam" id="PF00448">
    <property type="entry name" value="SRP54"/>
    <property type="match status" value="1"/>
</dbReference>
<dbReference type="CDD" id="cd18539">
    <property type="entry name" value="SRP_G"/>
    <property type="match status" value="1"/>
</dbReference>
<dbReference type="PANTHER" id="PTHR11564:SF35">
    <property type="entry name" value="SIGNAL-RECOGNITION-PARTICLE GTPASE"/>
    <property type="match status" value="1"/>
</dbReference>
<dbReference type="PANTHER" id="PTHR11564">
    <property type="entry name" value="SIGNAL RECOGNITION PARTICLE 54K PROTEIN SRP54"/>
    <property type="match status" value="1"/>
</dbReference>
<comment type="similarity">
    <text evidence="1">Belongs to the GTP-binding SRP family. SRP54 subfamily.</text>
</comment>
<organism evidence="12 13">
    <name type="scientific">Brassica napus</name>
    <name type="common">Rape</name>
    <dbReference type="NCBI Taxonomy" id="3708"/>
    <lineage>
        <taxon>Eukaryota</taxon>
        <taxon>Viridiplantae</taxon>
        <taxon>Streptophyta</taxon>
        <taxon>Embryophyta</taxon>
        <taxon>Tracheophyta</taxon>
        <taxon>Spermatophyta</taxon>
        <taxon>Magnoliopsida</taxon>
        <taxon>eudicotyledons</taxon>
        <taxon>Gunneridae</taxon>
        <taxon>Pentapetalae</taxon>
        <taxon>rosids</taxon>
        <taxon>malvids</taxon>
        <taxon>Brassicales</taxon>
        <taxon>Brassicaceae</taxon>
        <taxon>Brassiceae</taxon>
        <taxon>Brassica</taxon>
    </lineage>
</organism>
<dbReference type="InterPro" id="IPR022941">
    <property type="entry name" value="SRP54"/>
</dbReference>
<feature type="domain" description="SRP54-type proteins GTP-binding" evidence="11">
    <location>
        <begin position="344"/>
        <end position="357"/>
    </location>
</feature>
<keyword evidence="5" id="KW-0342">GTP-binding</keyword>
<dbReference type="SUPFAM" id="SSF52540">
    <property type="entry name" value="P-loop containing nucleoside triphosphate hydrolases"/>
    <property type="match status" value="1"/>
</dbReference>
<evidence type="ECO:0000256" key="1">
    <source>
        <dbReference type="ARBA" id="ARBA00005450"/>
    </source>
</evidence>
<dbReference type="Proteomes" id="UP000824890">
    <property type="component" value="Unassembled WGS sequence"/>
</dbReference>
<dbReference type="Gene3D" id="1.10.260.30">
    <property type="entry name" value="Signal recognition particle, SRP54 subunit, M-domain"/>
    <property type="match status" value="1"/>
</dbReference>
<dbReference type="SUPFAM" id="SSF47446">
    <property type="entry name" value="Signal peptide-binding domain"/>
    <property type="match status" value="1"/>
</dbReference>
<keyword evidence="13" id="KW-1185">Reference proteome</keyword>
<dbReference type="InterPro" id="IPR036891">
    <property type="entry name" value="Signal_recog_part_SRP54_M_sf"/>
</dbReference>
<feature type="region of interest" description="Disordered" evidence="10">
    <location>
        <begin position="458"/>
        <end position="484"/>
    </location>
</feature>
<dbReference type="Gene3D" id="1.20.120.140">
    <property type="entry name" value="Signal recognition particle SRP54, nucleotide-binding domain"/>
    <property type="match status" value="1"/>
</dbReference>
<dbReference type="EMBL" id="JAGKQM010000012">
    <property type="protein sequence ID" value="KAH0895340.1"/>
    <property type="molecule type" value="Genomic_DNA"/>
</dbReference>
<keyword evidence="2" id="KW-0547">Nucleotide-binding</keyword>
<keyword evidence="3" id="KW-0378">Hydrolase</keyword>
<evidence type="ECO:0000256" key="2">
    <source>
        <dbReference type="ARBA" id="ARBA00022741"/>
    </source>
</evidence>
<comment type="catalytic activity">
    <reaction evidence="9">
        <text>GTP + H2O = GDP + phosphate + H(+)</text>
        <dbReference type="Rhea" id="RHEA:19669"/>
        <dbReference type="ChEBI" id="CHEBI:15377"/>
        <dbReference type="ChEBI" id="CHEBI:15378"/>
        <dbReference type="ChEBI" id="CHEBI:37565"/>
        <dbReference type="ChEBI" id="CHEBI:43474"/>
        <dbReference type="ChEBI" id="CHEBI:58189"/>
        <dbReference type="EC" id="3.6.5.4"/>
    </reaction>
    <physiologicalReaction direction="left-to-right" evidence="9">
        <dbReference type="Rhea" id="RHEA:19670"/>
    </physiologicalReaction>
</comment>
<dbReference type="InterPro" id="IPR004125">
    <property type="entry name" value="Signal_recog_particle_SRP54_M"/>
</dbReference>
<evidence type="ECO:0000313" key="13">
    <source>
        <dbReference type="Proteomes" id="UP000824890"/>
    </source>
</evidence>
<evidence type="ECO:0000256" key="9">
    <source>
        <dbReference type="ARBA" id="ARBA00048157"/>
    </source>
</evidence>
<evidence type="ECO:0000313" key="12">
    <source>
        <dbReference type="EMBL" id="KAH0895340.1"/>
    </source>
</evidence>
<sequence>MESLQFSSRFSVNRVQCTQNRTTSRTSRAVCRSAFTGTTNSASLSSKSTSTREIWSWVKSKTIGHGRYRRSQVRAEMFGQLSSGLEAAWTKLKGEDVMTKENIAEPMKDIRRALLEADVSLPVVRRFVQSVSDQAVGMGVIRGVKPDQQLVKIVHDELVKLMGGEVSELQFAKSGPTVILLAGLQGVGKTTVAAKLAYNLKKQGKSCMLIAGDVYRPAAIDQLVILGEKIGVPVYTAGTEAKPADIAKQGLKEAKMNNVDVVIMDTAGRLQVDKEMMDELKDVKRFLNPTETLLVVDAMTGQEAASLVSAFSVEIGITGAILTKLDGDSRGGAALSVKEVSGKPIKLVGRGERMEDLEPFYPNRMAGRILGMGDVLSFVEKAQEVMRQEDAEDLQKKIMSEKFDFNDLLKQTRAVAKIGSVSRVLGMIPGMGKVSPAQIREAEKSLVIMEAMIEAMTPEEKEKPELLAESPERRKRIAKDSGKTEQQVSQLVAQIFQMRVKMKNLMGAMEGGANPAFTDLADAMKAEQKGLPGTARRKKKAESRKKFVESASSKPGPRGFGSGN</sequence>
<dbReference type="PROSITE" id="PS00300">
    <property type="entry name" value="SRP54"/>
    <property type="match status" value="1"/>
</dbReference>
<dbReference type="InterPro" id="IPR027417">
    <property type="entry name" value="P-loop_NTPase"/>
</dbReference>
<dbReference type="SMART" id="SM00382">
    <property type="entry name" value="AAA"/>
    <property type="match status" value="1"/>
</dbReference>
<evidence type="ECO:0000256" key="5">
    <source>
        <dbReference type="ARBA" id="ARBA00023134"/>
    </source>
</evidence>
<evidence type="ECO:0000256" key="3">
    <source>
        <dbReference type="ARBA" id="ARBA00022801"/>
    </source>
</evidence>
<evidence type="ECO:0000256" key="10">
    <source>
        <dbReference type="SAM" id="MobiDB-lite"/>
    </source>
</evidence>
<dbReference type="InterPro" id="IPR013822">
    <property type="entry name" value="Signal_recog_particl_SRP54_hlx"/>
</dbReference>
<dbReference type="InterPro" id="IPR042101">
    <property type="entry name" value="SRP54_N_sf"/>
</dbReference>
<evidence type="ECO:0000259" key="11">
    <source>
        <dbReference type="PROSITE" id="PS00300"/>
    </source>
</evidence>
<comment type="caution">
    <text evidence="12">The sequence shown here is derived from an EMBL/GenBank/DDBJ whole genome shotgun (WGS) entry which is preliminary data.</text>
</comment>
<name>A0ABQ8AS39_BRANA</name>
<dbReference type="InterPro" id="IPR003593">
    <property type="entry name" value="AAA+_ATPase"/>
</dbReference>
<keyword evidence="6" id="KW-0733">Signal recognition particle</keyword>
<feature type="region of interest" description="Disordered" evidence="10">
    <location>
        <begin position="528"/>
        <end position="564"/>
    </location>
</feature>
<dbReference type="SMART" id="SM00963">
    <property type="entry name" value="SRP54_N"/>
    <property type="match status" value="1"/>
</dbReference>